<gene>
    <name evidence="1" type="ORF">KC909_02185</name>
</gene>
<reference evidence="1" key="1">
    <citation type="submission" date="2020-04" db="EMBL/GenBank/DDBJ databases">
        <authorList>
            <person name="Zhang T."/>
        </authorList>
    </citation>
    <scope>NUCLEOTIDE SEQUENCE</scope>
    <source>
        <strain evidence="1">HKST-UBA14</strain>
    </source>
</reference>
<dbReference type="Proteomes" id="UP000783287">
    <property type="component" value="Unassembled WGS sequence"/>
</dbReference>
<accession>A0A955L597</accession>
<evidence type="ECO:0000313" key="1">
    <source>
        <dbReference type="EMBL" id="MCA9383150.1"/>
    </source>
</evidence>
<reference evidence="1" key="2">
    <citation type="journal article" date="2021" name="Microbiome">
        <title>Successional dynamics and alternative stable states in a saline activated sludge microbial community over 9 years.</title>
        <authorList>
            <person name="Wang Y."/>
            <person name="Ye J."/>
            <person name="Ju F."/>
            <person name="Liu L."/>
            <person name="Boyd J.A."/>
            <person name="Deng Y."/>
            <person name="Parks D.H."/>
            <person name="Jiang X."/>
            <person name="Yin X."/>
            <person name="Woodcroft B.J."/>
            <person name="Tyson G.W."/>
            <person name="Hugenholtz P."/>
            <person name="Polz M.F."/>
            <person name="Zhang T."/>
        </authorList>
    </citation>
    <scope>NUCLEOTIDE SEQUENCE</scope>
    <source>
        <strain evidence="1">HKST-UBA14</strain>
    </source>
</reference>
<protein>
    <submittedName>
        <fullName evidence="1">Uncharacterized protein</fullName>
    </submittedName>
</protein>
<dbReference type="AlphaFoldDB" id="A0A955L597"/>
<comment type="caution">
    <text evidence="1">The sequence shown here is derived from an EMBL/GenBank/DDBJ whole genome shotgun (WGS) entry which is preliminary data.</text>
</comment>
<evidence type="ECO:0000313" key="2">
    <source>
        <dbReference type="Proteomes" id="UP000783287"/>
    </source>
</evidence>
<dbReference type="EMBL" id="JAGQLK010000031">
    <property type="protein sequence ID" value="MCA9383150.1"/>
    <property type="molecule type" value="Genomic_DNA"/>
</dbReference>
<name>A0A955L597_9BACT</name>
<organism evidence="1 2">
    <name type="scientific">Candidatus Dojkabacteria bacterium</name>
    <dbReference type="NCBI Taxonomy" id="2099670"/>
    <lineage>
        <taxon>Bacteria</taxon>
        <taxon>Candidatus Dojkabacteria</taxon>
    </lineage>
</organism>
<proteinExistence type="predicted"/>
<sequence length="213" mass="24146">MSEQALIQEVARKLFTHSLIDGVLPLKGANHDVEQNAYFIGQDKFGFTDMNAGCIIPGGPLDVLAFEHVFGYDGYLGHMLAQEVQIYDKRMMSLHLIARVIQVVEEDPEYFAFRNGQGSQVIRTTDREVMPITTMAVSMFAPVNEHDFRYGYRVARPQDLDSAMPLTADYINQLGVTLRNNARDIKPLKNFGTRLPRQESYLSTLMMNGVDFF</sequence>